<feature type="region of interest" description="Disordered" evidence="1">
    <location>
        <begin position="61"/>
        <end position="88"/>
    </location>
</feature>
<feature type="compositionally biased region" description="Low complexity" evidence="1">
    <location>
        <begin position="68"/>
        <end position="78"/>
    </location>
</feature>
<accession>G3HRP8</accession>
<evidence type="ECO:0000313" key="3">
    <source>
        <dbReference type="EMBL" id="EGW12508.1"/>
    </source>
</evidence>
<feature type="signal peptide" evidence="2">
    <location>
        <begin position="1"/>
        <end position="28"/>
    </location>
</feature>
<feature type="chain" id="PRO_5003444776" evidence="2">
    <location>
        <begin position="29"/>
        <end position="111"/>
    </location>
</feature>
<dbReference type="InParanoid" id="G3HRP8"/>
<organism evidence="3 4">
    <name type="scientific">Cricetulus griseus</name>
    <name type="common">Chinese hamster</name>
    <name type="synonym">Cricetulus barabensis griseus</name>
    <dbReference type="NCBI Taxonomy" id="10029"/>
    <lineage>
        <taxon>Eukaryota</taxon>
        <taxon>Metazoa</taxon>
        <taxon>Chordata</taxon>
        <taxon>Craniata</taxon>
        <taxon>Vertebrata</taxon>
        <taxon>Euteleostomi</taxon>
        <taxon>Mammalia</taxon>
        <taxon>Eutheria</taxon>
        <taxon>Euarchontoglires</taxon>
        <taxon>Glires</taxon>
        <taxon>Rodentia</taxon>
        <taxon>Myomorpha</taxon>
        <taxon>Muroidea</taxon>
        <taxon>Cricetidae</taxon>
        <taxon>Cricetinae</taxon>
        <taxon>Cricetulus</taxon>
    </lineage>
</organism>
<reference evidence="4" key="1">
    <citation type="journal article" date="2011" name="Nat. Biotechnol.">
        <title>The genomic sequence of the Chinese hamster ovary (CHO)-K1 cell line.</title>
        <authorList>
            <person name="Xu X."/>
            <person name="Nagarajan H."/>
            <person name="Lewis N.E."/>
            <person name="Pan S."/>
            <person name="Cai Z."/>
            <person name="Liu X."/>
            <person name="Chen W."/>
            <person name="Xie M."/>
            <person name="Wang W."/>
            <person name="Hammond S."/>
            <person name="Andersen M.R."/>
            <person name="Neff N."/>
            <person name="Passarelli B."/>
            <person name="Koh W."/>
            <person name="Fan H.C."/>
            <person name="Wang J."/>
            <person name="Gui Y."/>
            <person name="Lee K.H."/>
            <person name="Betenbaugh M.J."/>
            <person name="Quake S.R."/>
            <person name="Famili I."/>
            <person name="Palsson B.O."/>
            <person name="Wang J."/>
        </authorList>
    </citation>
    <scope>NUCLEOTIDE SEQUENCE [LARGE SCALE GENOMIC DNA]</scope>
    <source>
        <strain evidence="4">CHO K1 cell line</strain>
    </source>
</reference>
<keyword evidence="2" id="KW-0732">Signal</keyword>
<gene>
    <name evidence="3" type="ORF">I79_013494</name>
</gene>
<evidence type="ECO:0000256" key="2">
    <source>
        <dbReference type="SAM" id="SignalP"/>
    </source>
</evidence>
<sequence length="111" mass="11805">MALGRVLFIKVLLLLLALCPASVPVVGGKEGQPGSFATGPHQLSGTMGSSCSSSRAIVSMRLPPSSSPSPCRNTWSTGRGSGGRSRTGSWKERRLSAGLCSYLWHLFVYFF</sequence>
<dbReference type="EMBL" id="JH000638">
    <property type="protein sequence ID" value="EGW12508.1"/>
    <property type="molecule type" value="Genomic_DNA"/>
</dbReference>
<evidence type="ECO:0000313" key="4">
    <source>
        <dbReference type="Proteomes" id="UP000001075"/>
    </source>
</evidence>
<name>G3HRP8_CRIGR</name>
<protein>
    <submittedName>
        <fullName evidence="3">Uncharacterized protein</fullName>
    </submittedName>
</protein>
<dbReference type="AlphaFoldDB" id="G3HRP8"/>
<dbReference type="Proteomes" id="UP000001075">
    <property type="component" value="Unassembled WGS sequence"/>
</dbReference>
<proteinExistence type="predicted"/>
<evidence type="ECO:0000256" key="1">
    <source>
        <dbReference type="SAM" id="MobiDB-lite"/>
    </source>
</evidence>